<name>A0ABV6AML1_9HYPH</name>
<gene>
    <name evidence="1" type="ORF">ACFFP0_23675</name>
</gene>
<keyword evidence="2" id="KW-1185">Reference proteome</keyword>
<comment type="caution">
    <text evidence="1">The sequence shown here is derived from an EMBL/GenBank/DDBJ whole genome shotgun (WGS) entry which is preliminary data.</text>
</comment>
<protein>
    <submittedName>
        <fullName evidence="1">Uncharacterized protein</fullName>
    </submittedName>
</protein>
<evidence type="ECO:0000313" key="2">
    <source>
        <dbReference type="Proteomes" id="UP001589692"/>
    </source>
</evidence>
<proteinExistence type="predicted"/>
<dbReference type="EMBL" id="JBHMAA010000029">
    <property type="protein sequence ID" value="MFB9951859.1"/>
    <property type="molecule type" value="Genomic_DNA"/>
</dbReference>
<dbReference type="Proteomes" id="UP001589692">
    <property type="component" value="Unassembled WGS sequence"/>
</dbReference>
<sequence>MASPASTVQGTLQKVCDFFYRNAFLKTNAVQNIRQGQSHDVYKMLCAYLAHHETGLDLPPEIVEAASNLTPEQKEGIEALGLLARECRDIERAIEEEWAALPKAAKDHIRSNAGKTRGRIQAFKDGMPLWQSLMMGTMTGGAIAWDVWSVSNVPDSSLFPRVVPFSVGTVPLTIGFLISPGANWRQFFDAIFQDRVFLGVSQRINLTTGIHHDDFYQDKSRYITSVGVSSVLLMLAFNLPQKIIAIKQNMDVNKAGKMPAPEDEASELLAIRDAMITQSERLNRYQKSLKDLANRFVLSQGTDDALTRISGKAHRTSELLSRAAGQHIAEKQPDFLKKSQIVGLWDIILGFMFYAARENDAQIGALIPYTSFAKMRMLEVLFRQTQNLQDMINLFARSGALALLQLASISAVLQKKGSRAFDDVKLKAGITAALSTVNLTVIQYGPAIMFALQDAGPAFVRFARKKWQDMEASRDGEFHDAVEYLEGEQSEEDEVYHDALEILLGPDPAGETESSEPDEFFDARSTWDAVIDIMDDTDRALGSTA</sequence>
<dbReference type="RefSeq" id="WP_377264679.1">
    <property type="nucleotide sequence ID" value="NZ_JBHMAA010000029.1"/>
</dbReference>
<accession>A0ABV6AML1</accession>
<reference evidence="1 2" key="1">
    <citation type="submission" date="2024-09" db="EMBL/GenBank/DDBJ databases">
        <authorList>
            <person name="Sun Q."/>
            <person name="Mori K."/>
        </authorList>
    </citation>
    <scope>NUCLEOTIDE SEQUENCE [LARGE SCALE GENOMIC DNA]</scope>
    <source>
        <strain evidence="1 2">TBRC 4938</strain>
    </source>
</reference>
<organism evidence="1 2">
    <name type="scientific">Rhizobium puerariae</name>
    <dbReference type="NCBI Taxonomy" id="1585791"/>
    <lineage>
        <taxon>Bacteria</taxon>
        <taxon>Pseudomonadati</taxon>
        <taxon>Pseudomonadota</taxon>
        <taxon>Alphaproteobacteria</taxon>
        <taxon>Hyphomicrobiales</taxon>
        <taxon>Rhizobiaceae</taxon>
        <taxon>Rhizobium/Agrobacterium group</taxon>
        <taxon>Rhizobium</taxon>
    </lineage>
</organism>
<evidence type="ECO:0000313" key="1">
    <source>
        <dbReference type="EMBL" id="MFB9951859.1"/>
    </source>
</evidence>